<evidence type="ECO:0000313" key="6">
    <source>
        <dbReference type="Proteomes" id="UP000094236"/>
    </source>
</evidence>
<dbReference type="Pfam" id="PF11951">
    <property type="entry name" value="Fungal_trans_2"/>
    <property type="match status" value="1"/>
</dbReference>
<dbReference type="PANTHER" id="PTHR37534">
    <property type="entry name" value="TRANSCRIPTIONAL ACTIVATOR PROTEIN UGA3"/>
    <property type="match status" value="1"/>
</dbReference>
<dbReference type="SUPFAM" id="SSF57701">
    <property type="entry name" value="Zn2/Cys6 DNA-binding domain"/>
    <property type="match status" value="1"/>
</dbReference>
<sequence>MGKVKAYSSRSRSGCATCKKRRLKCDETHPKCLKCLKLKLSCSYEQTLTWEDDAVERGVTFGRSLEARQRKKTHAKSDISVEIGQFDMRAHRDATIKRQSYLFVSFIYGDFAKWYDLIGVSGKKHEHGGEPCFAINTKKVIRQNISEAPVVELEEPTILENNEEIVLPFSSNLITRAFSSPKILSNSPNTLPSPILKIDDVFLDSFSSSHLVHLSPQSTALEPSFLSSVQHTDNDNENSDLGLTSFEKHLLVYFVESIGPYCVCYPRIQRIHSLEFLIHVQDYKVSPELNPYLYLIVPLALRSPLVLKALIASTAKQLVLLGQEYYEVTAKRYSFEVLKELPQIILEKQSNNEKNWDDVLATMIMLCFTEILVRCDSSWLIHLNGAKQFLKESCIQNNLSLIGKFFVRYFISHEIMAETAWMYDSDQPSLLQIHDDARIETLKNDADTKIDLVLGCSPYLISLIHKISVLGKCFEDLELESGYRKDNLESEILYRADMVEDSLINLKPESPELEETDQNAIRYIETIAEIKKMAALIYLFARIQLEYQFRHNPNNIKFDKVKLYIKKIINLHAILPGIYVSLLWPIFIVGIFATTEEERWFVLSSMTEMEKHRELSSVKSAKRVVSSIWKEHDLRGSPATWKEIMRDKANTISLA</sequence>
<dbReference type="EMBL" id="KV454013">
    <property type="protein sequence ID" value="ODV96268.1"/>
    <property type="molecule type" value="Genomic_DNA"/>
</dbReference>
<dbReference type="PROSITE" id="PS50048">
    <property type="entry name" value="ZN2_CY6_FUNGAL_2"/>
    <property type="match status" value="1"/>
</dbReference>
<keyword evidence="6" id="KW-1185">Reference proteome</keyword>
<feature type="domain" description="Zn(2)-C6 fungal-type" evidence="4">
    <location>
        <begin position="14"/>
        <end position="44"/>
    </location>
</feature>
<dbReference type="Pfam" id="PF00172">
    <property type="entry name" value="Zn_clus"/>
    <property type="match status" value="1"/>
</dbReference>
<dbReference type="PANTHER" id="PTHR37534:SF49">
    <property type="entry name" value="LYSINE BIOSYNTHESIS REGULATORY PROTEIN LYS14"/>
    <property type="match status" value="1"/>
</dbReference>
<dbReference type="GO" id="GO:0000981">
    <property type="term" value="F:DNA-binding transcription factor activity, RNA polymerase II-specific"/>
    <property type="evidence" value="ECO:0007669"/>
    <property type="project" value="InterPro"/>
</dbReference>
<dbReference type="AlphaFoldDB" id="A0A1E4TX83"/>
<evidence type="ECO:0000256" key="1">
    <source>
        <dbReference type="ARBA" id="ARBA00004123"/>
    </source>
</evidence>
<dbReference type="STRING" id="669874.A0A1E4TX83"/>
<dbReference type="Gene3D" id="4.10.240.10">
    <property type="entry name" value="Zn(2)-C6 fungal-type DNA-binding domain"/>
    <property type="match status" value="1"/>
</dbReference>
<organism evidence="5 6">
    <name type="scientific">Pachysolen tannophilus NRRL Y-2460</name>
    <dbReference type="NCBI Taxonomy" id="669874"/>
    <lineage>
        <taxon>Eukaryota</taxon>
        <taxon>Fungi</taxon>
        <taxon>Dikarya</taxon>
        <taxon>Ascomycota</taxon>
        <taxon>Saccharomycotina</taxon>
        <taxon>Pichiomycetes</taxon>
        <taxon>Pachysolenaceae</taxon>
        <taxon>Pachysolen</taxon>
    </lineage>
</organism>
<dbReference type="OrthoDB" id="5069333at2759"/>
<dbReference type="InterPro" id="IPR001138">
    <property type="entry name" value="Zn2Cys6_DnaBD"/>
</dbReference>
<feature type="transmembrane region" description="Helical" evidence="3">
    <location>
        <begin position="573"/>
        <end position="593"/>
    </location>
</feature>
<dbReference type="GO" id="GO:0045944">
    <property type="term" value="P:positive regulation of transcription by RNA polymerase II"/>
    <property type="evidence" value="ECO:0007669"/>
    <property type="project" value="TreeGrafter"/>
</dbReference>
<accession>A0A1E4TX83</accession>
<evidence type="ECO:0000256" key="3">
    <source>
        <dbReference type="SAM" id="Phobius"/>
    </source>
</evidence>
<protein>
    <recommendedName>
        <fullName evidence="4">Zn(2)-C6 fungal-type domain-containing protein</fullName>
    </recommendedName>
</protein>
<dbReference type="GO" id="GO:0000976">
    <property type="term" value="F:transcription cis-regulatory region binding"/>
    <property type="evidence" value="ECO:0007669"/>
    <property type="project" value="TreeGrafter"/>
</dbReference>
<keyword evidence="3" id="KW-1133">Transmembrane helix</keyword>
<keyword evidence="3" id="KW-0812">Transmembrane</keyword>
<evidence type="ECO:0000313" key="5">
    <source>
        <dbReference type="EMBL" id="ODV96268.1"/>
    </source>
</evidence>
<name>A0A1E4TX83_PACTA</name>
<dbReference type="Proteomes" id="UP000094236">
    <property type="component" value="Unassembled WGS sequence"/>
</dbReference>
<keyword evidence="3" id="KW-0472">Membrane</keyword>
<dbReference type="PROSITE" id="PS00463">
    <property type="entry name" value="ZN2_CY6_FUNGAL_1"/>
    <property type="match status" value="1"/>
</dbReference>
<evidence type="ECO:0000259" key="4">
    <source>
        <dbReference type="PROSITE" id="PS50048"/>
    </source>
</evidence>
<comment type="subcellular location">
    <subcellularLocation>
        <location evidence="1">Nucleus</location>
    </subcellularLocation>
</comment>
<dbReference type="GO" id="GO:0005634">
    <property type="term" value="C:nucleus"/>
    <property type="evidence" value="ECO:0007669"/>
    <property type="project" value="UniProtKB-SubCell"/>
</dbReference>
<keyword evidence="2" id="KW-0539">Nucleus</keyword>
<dbReference type="InterPro" id="IPR021858">
    <property type="entry name" value="Fun_TF"/>
</dbReference>
<proteinExistence type="predicted"/>
<dbReference type="GO" id="GO:0008270">
    <property type="term" value="F:zinc ion binding"/>
    <property type="evidence" value="ECO:0007669"/>
    <property type="project" value="InterPro"/>
</dbReference>
<dbReference type="InterPro" id="IPR036864">
    <property type="entry name" value="Zn2-C6_fun-type_DNA-bd_sf"/>
</dbReference>
<evidence type="ECO:0000256" key="2">
    <source>
        <dbReference type="ARBA" id="ARBA00023242"/>
    </source>
</evidence>
<dbReference type="CDD" id="cd00067">
    <property type="entry name" value="GAL4"/>
    <property type="match status" value="1"/>
</dbReference>
<reference evidence="6" key="1">
    <citation type="submission" date="2016-05" db="EMBL/GenBank/DDBJ databases">
        <title>Comparative genomics of biotechnologically important yeasts.</title>
        <authorList>
            <consortium name="DOE Joint Genome Institute"/>
            <person name="Riley R."/>
            <person name="Haridas S."/>
            <person name="Wolfe K.H."/>
            <person name="Lopes M.R."/>
            <person name="Hittinger C.T."/>
            <person name="Goker M."/>
            <person name="Salamov A."/>
            <person name="Wisecaver J."/>
            <person name="Long T.M."/>
            <person name="Aerts A.L."/>
            <person name="Barry K."/>
            <person name="Choi C."/>
            <person name="Clum A."/>
            <person name="Coughlan A.Y."/>
            <person name="Deshpande S."/>
            <person name="Douglass A.P."/>
            <person name="Hanson S.J."/>
            <person name="Klenk H.-P."/>
            <person name="Labutti K."/>
            <person name="Lapidus A."/>
            <person name="Lindquist E."/>
            <person name="Lipzen A."/>
            <person name="Meier-Kolthoff J.P."/>
            <person name="Ohm R.A."/>
            <person name="Otillar R.P."/>
            <person name="Pangilinan J."/>
            <person name="Peng Y."/>
            <person name="Rokas A."/>
            <person name="Rosa C.A."/>
            <person name="Scheuner C."/>
            <person name="Sibirny A.A."/>
            <person name="Slot J.C."/>
            <person name="Stielow J.B."/>
            <person name="Sun H."/>
            <person name="Kurtzman C.P."/>
            <person name="Blackwell M."/>
            <person name="Grigoriev I.V."/>
            <person name="Jeffries T.W."/>
        </authorList>
    </citation>
    <scope>NUCLEOTIDE SEQUENCE [LARGE SCALE GENOMIC DNA]</scope>
    <source>
        <strain evidence="6">NRRL Y-2460</strain>
    </source>
</reference>
<gene>
    <name evidence="5" type="ORF">PACTADRAFT_16410</name>
</gene>
<dbReference type="SMART" id="SM00066">
    <property type="entry name" value="GAL4"/>
    <property type="match status" value="1"/>
</dbReference>